<feature type="domain" description="Tail specific protease" evidence="9">
    <location>
        <begin position="1507"/>
        <end position="1712"/>
    </location>
</feature>
<comment type="subcellular location">
    <subcellularLocation>
        <location evidence="1">Cytoplasm</location>
    </subcellularLocation>
</comment>
<comment type="similarity">
    <text evidence="2">Belongs to the peptidase S41B family.</text>
</comment>
<dbReference type="Proteomes" id="UP000693970">
    <property type="component" value="Unassembled WGS sequence"/>
</dbReference>
<dbReference type="CDD" id="cd07562">
    <property type="entry name" value="Peptidase_S41_TRI"/>
    <property type="match status" value="1"/>
</dbReference>
<evidence type="ECO:0000256" key="1">
    <source>
        <dbReference type="ARBA" id="ARBA00004496"/>
    </source>
</evidence>
<reference evidence="10" key="1">
    <citation type="journal article" date="2021" name="Sci. Rep.">
        <title>Diploid genomic architecture of Nitzschia inconspicua, an elite biomass production diatom.</title>
        <authorList>
            <person name="Oliver A."/>
            <person name="Podell S."/>
            <person name="Pinowska A."/>
            <person name="Traller J.C."/>
            <person name="Smith S.R."/>
            <person name="McClure R."/>
            <person name="Beliaev A."/>
            <person name="Bohutskyi P."/>
            <person name="Hill E.A."/>
            <person name="Rabines A."/>
            <person name="Zheng H."/>
            <person name="Allen L.Z."/>
            <person name="Kuo A."/>
            <person name="Grigoriev I.V."/>
            <person name="Allen A.E."/>
            <person name="Hazlebeck D."/>
            <person name="Allen E.E."/>
        </authorList>
    </citation>
    <scope>NUCLEOTIDE SEQUENCE</scope>
    <source>
        <strain evidence="10">Hildebrandi</strain>
    </source>
</reference>
<evidence type="ECO:0000256" key="8">
    <source>
        <dbReference type="SAM" id="Phobius"/>
    </source>
</evidence>
<evidence type="ECO:0000256" key="4">
    <source>
        <dbReference type="ARBA" id="ARBA00022670"/>
    </source>
</evidence>
<keyword evidence="11" id="KW-1185">Reference proteome</keyword>
<keyword evidence="3" id="KW-0963">Cytoplasm</keyword>
<evidence type="ECO:0000256" key="5">
    <source>
        <dbReference type="ARBA" id="ARBA00022801"/>
    </source>
</evidence>
<evidence type="ECO:0000256" key="6">
    <source>
        <dbReference type="ARBA" id="ARBA00022825"/>
    </source>
</evidence>
<dbReference type="InterPro" id="IPR041489">
    <property type="entry name" value="PDZ_6"/>
</dbReference>
<evidence type="ECO:0000313" key="10">
    <source>
        <dbReference type="EMBL" id="KAG7345593.1"/>
    </source>
</evidence>
<feature type="transmembrane region" description="Helical" evidence="8">
    <location>
        <begin position="84"/>
        <end position="108"/>
    </location>
</feature>
<keyword evidence="8" id="KW-0472">Membrane</keyword>
<evidence type="ECO:0000259" key="9">
    <source>
        <dbReference type="SMART" id="SM00245"/>
    </source>
</evidence>
<dbReference type="Pfam" id="PF17820">
    <property type="entry name" value="PDZ_6"/>
    <property type="match status" value="1"/>
</dbReference>
<dbReference type="GO" id="GO:0006508">
    <property type="term" value="P:proteolysis"/>
    <property type="evidence" value="ECO:0007669"/>
    <property type="project" value="UniProtKB-KW"/>
</dbReference>
<name>A0A9K3KKV6_9STRA</name>
<organism evidence="10 11">
    <name type="scientific">Nitzschia inconspicua</name>
    <dbReference type="NCBI Taxonomy" id="303405"/>
    <lineage>
        <taxon>Eukaryota</taxon>
        <taxon>Sar</taxon>
        <taxon>Stramenopiles</taxon>
        <taxon>Ochrophyta</taxon>
        <taxon>Bacillariophyta</taxon>
        <taxon>Bacillariophyceae</taxon>
        <taxon>Bacillariophycidae</taxon>
        <taxon>Bacillariales</taxon>
        <taxon>Bacillariaceae</taxon>
        <taxon>Nitzschia</taxon>
    </lineage>
</organism>
<dbReference type="InterPro" id="IPR012393">
    <property type="entry name" value="Tricorn_protease"/>
</dbReference>
<gene>
    <name evidence="10" type="ORF">IV203_033124</name>
</gene>
<keyword evidence="8" id="KW-1133">Transmembrane helix</keyword>
<proteinExistence type="inferred from homology"/>
<protein>
    <submittedName>
        <fullName evidence="10">Peptidase S41 family protein</fullName>
    </submittedName>
</protein>
<evidence type="ECO:0000313" key="11">
    <source>
        <dbReference type="Proteomes" id="UP000693970"/>
    </source>
</evidence>
<feature type="region of interest" description="Disordered" evidence="7">
    <location>
        <begin position="441"/>
        <end position="462"/>
    </location>
</feature>
<dbReference type="GO" id="GO:0008236">
    <property type="term" value="F:serine-type peptidase activity"/>
    <property type="evidence" value="ECO:0007669"/>
    <property type="project" value="UniProtKB-KW"/>
</dbReference>
<dbReference type="SMART" id="SM00245">
    <property type="entry name" value="TSPc"/>
    <property type="match status" value="1"/>
</dbReference>
<dbReference type="OrthoDB" id="43744at2759"/>
<dbReference type="PANTHER" id="PTHR43253">
    <property type="entry name" value="TRICORN PROTEASE HOMOLOG 2-RELATED"/>
    <property type="match status" value="1"/>
</dbReference>
<keyword evidence="8" id="KW-0812">Transmembrane</keyword>
<evidence type="ECO:0000256" key="2">
    <source>
        <dbReference type="ARBA" id="ARBA00008524"/>
    </source>
</evidence>
<dbReference type="InterPro" id="IPR005151">
    <property type="entry name" value="Tail-specific_protease"/>
</dbReference>
<comment type="caution">
    <text evidence="10">The sequence shown here is derived from an EMBL/GenBank/DDBJ whole genome shotgun (WGS) entry which is preliminary data.</text>
</comment>
<dbReference type="PANTHER" id="PTHR43253:SF1">
    <property type="entry name" value="TRICORN PROTEASE HOMOLOG 2-RELATED"/>
    <property type="match status" value="1"/>
</dbReference>
<feature type="region of interest" description="Disordered" evidence="7">
    <location>
        <begin position="22"/>
        <end position="44"/>
    </location>
</feature>
<feature type="compositionally biased region" description="Basic and acidic residues" evidence="7">
    <location>
        <begin position="1748"/>
        <end position="1763"/>
    </location>
</feature>
<dbReference type="Pfam" id="PF03572">
    <property type="entry name" value="Peptidase_S41"/>
    <property type="match status" value="1"/>
</dbReference>
<keyword evidence="4" id="KW-0645">Protease</keyword>
<dbReference type="Pfam" id="PF14684">
    <property type="entry name" value="Tricorn_C1"/>
    <property type="match status" value="1"/>
</dbReference>
<evidence type="ECO:0000256" key="3">
    <source>
        <dbReference type="ARBA" id="ARBA00022490"/>
    </source>
</evidence>
<dbReference type="EMBL" id="JAGRRH010000022">
    <property type="protein sequence ID" value="KAG7345593.1"/>
    <property type="molecule type" value="Genomic_DNA"/>
</dbReference>
<keyword evidence="5" id="KW-0378">Hydrolase</keyword>
<reference evidence="10" key="2">
    <citation type="submission" date="2021-04" db="EMBL/GenBank/DDBJ databases">
        <authorList>
            <person name="Podell S."/>
        </authorList>
    </citation>
    <scope>NUCLEOTIDE SEQUENCE</scope>
    <source>
        <strain evidence="10">Hildebrandi</strain>
    </source>
</reference>
<keyword evidence="6" id="KW-0720">Serine protease</keyword>
<dbReference type="InterPro" id="IPR028204">
    <property type="entry name" value="Tricorn_C1"/>
</dbReference>
<accession>A0A9K3KKV6</accession>
<feature type="region of interest" description="Disordered" evidence="7">
    <location>
        <begin position="1741"/>
        <end position="1763"/>
    </location>
</feature>
<evidence type="ECO:0000256" key="7">
    <source>
        <dbReference type="SAM" id="MobiDB-lite"/>
    </source>
</evidence>
<dbReference type="GO" id="GO:0005737">
    <property type="term" value="C:cytoplasm"/>
    <property type="evidence" value="ECO:0007669"/>
    <property type="project" value="UniProtKB-SubCell"/>
</dbReference>
<sequence>MNVTNDQHDLEADGGVIHSQMEGSQINNNNNNIHKNDSNYPMSLNEEDDYYDDETTEHAGLMMKGPRSHYSPVRIKSRGGLQSSMGVGCQLILFLIALVLVGLFGYYLGNTRPTPYLSQSSSNDSTNQSVSNVVVSNMDSKTYSELMKEANLLTTTPTSKRQHMVHYNPSAVLANDPKNNPFAWNDKTVPSFVTPPKIHEEPSSSNQNLQPSGYLTQPHLVNNQLVFCSEGDAYLTYLTVNGNNDGNNGDLSSLSLPSMKLTTTVGNVLNPKWHPTLPILAYTATYSGRRDVYLMDLRTSTPTSSPMRLTYWDVGIGGVSGLIGWISHNDDDVDQASVDNNDQPSYSLLFRAVSNEVSLPDFRLYMIHLDNHNSRTGDASAPPHPVMEIEPVPLAQATDAVLWNRCWYFVRYKQSSNTIRYVGGTAENLWKYCKDEPSSRPLLQDDDYRGTSKDPQLYQHNGSKPEQKYLFFLSDRGRGSGNQKWIPDRMNIWALPLNKNNNDDAPLSTNDLIQITDTACDFEGRTIREYSVDAVTGNVVVRIGADLYIMSQETVQAKLNDNSNRLQFRRALDDANDNTDADNIEFIQSEMDGDDGSAVNGEDPFKNNVTALPEEEANQPDIPAEQITLPPTFETSVATEMPTIKFPDDLSQSNIDDVTAKDAITEILFENVTEVENATEPPKYYYNYESPELVARKDAQDQNDHFSGRSSDLTRLPIKIYSDFYNLQERIVPVSIAKHFVFGDVFDTISQSTKMLLTLRGQLWVAPVVQDDVPPYGEAGRNLPARQYKVAPGVRMGGLTRILAARHVPNPAEDDLSDRRLAVVLATDPLTETAEHAFYLIEVQPGVDPLFVDTDKLPKPFLGGMVSGGSSRDGGLGSVKVDTLVVSPCGNRMAWSDTDGRIVVMNLPQYQELKDSSAQPSYVVLPQENELGEPMMGDEVVLTFSPGGRYLAIEHHARNQFEILSIADLGDPLREENKIADIEIGRIVQATPSKFNSNSAYWGKSPTDAHDFARDKKMAELFGLKEPEDVLTTLYFLSDRDILTDVRSPWGHRQKMPHFTSNQGIYAIPLKPKDSNSTTNGQFRGGGAEEAHLDEILERKNLLQSLLQGMSSSTKRQLRQLQDANGPLVGIFGLADQAFGDNGRERRLQEDNEEREEDHLKIAVFQKDMDIDFGAVDLSFARTAYRLANIPEGNYVDILTQIPDDGSLLLVENSESESGYVLNIFLADDYPSDGYDVKKFSPLMRKLGVWSMSTSREYFYLIFAPDGATRVVPNSLSGLAKLLSDLELDDSMVDAKGMHLSIWPQLEYRQMYDDAWRMLRDYFYDPDMTGINWPLIHERYLPLVERCTKREEMDDVLIQMASELSALHVFVYGGEYNSPTNGDKNLKQSNEVGSLGASLQRSPEWNGYKVVSVPMADPDYTRLDQAATVYSPLCDQTLRMSGQRGLKVGDVIVGVNGESVMRVPDIHMLLRGTAGKSVRLDVVRLASGFTNDTMKDGRNLKEDIVDAPVETLVVVPLSPDAAEELLYRSWEWKTEQLAQELAAKAGITVGYVHLQDMSGPEAEDAFARGFFPNYHKQGFILDVRHNRGGNIDSWVLDVLQRKPWMYWQARAFNPSNGGLGWDEHYAFRGHVIVLLDEKTSSDGEGVSRGISELGLGKLIGTRTWGGGIWLASDNHLVDGGIATAPEIGTYNERLEWGLHIEQMGVDPDIVVDNDPHEAFTGKDRQLERAIEELKKWLEEEPVVLPTPPEKKKDMTMGDRECKA</sequence>